<sequence>MDPRWYPLILFVALLLLWGVLNAAFRRHRQEDCPRCGGPIERIHRSKLEKALGLLLVYPTGKYQCDQCGWIGLRRRSHRRSTRT</sequence>
<reference evidence="2 3" key="2">
    <citation type="submission" date="2015-07" db="EMBL/GenBank/DDBJ databases">
        <title>Genome sequence of Levilinea saccharolytica DSM 16555.</title>
        <authorList>
            <person name="Hemp J."/>
            <person name="Ward L.M."/>
            <person name="Pace L.A."/>
            <person name="Fischer W.W."/>
        </authorList>
    </citation>
    <scope>NUCLEOTIDE SEQUENCE [LARGE SCALE GENOMIC DNA]</scope>
    <source>
        <strain evidence="2 3">KIBI-1</strain>
    </source>
</reference>
<dbReference type="EMBL" id="LGCM01000019">
    <property type="protein sequence ID" value="KPL87458.1"/>
    <property type="molecule type" value="Genomic_DNA"/>
</dbReference>
<dbReference type="RefSeq" id="WP_062419947.1">
    <property type="nucleotide sequence ID" value="NZ_BBXZ01000188.1"/>
</dbReference>
<proteinExistence type="predicted"/>
<protein>
    <submittedName>
        <fullName evidence="1">Uncharacterized protein</fullName>
    </submittedName>
</protein>
<dbReference type="Proteomes" id="UP000050501">
    <property type="component" value="Unassembled WGS sequence"/>
</dbReference>
<gene>
    <name evidence="2" type="ORF">ADN01_04705</name>
    <name evidence="1" type="ORF">LSAC_03606</name>
</gene>
<reference evidence="1" key="1">
    <citation type="journal article" date="2015" name="Genome Announc.">
        <title>Draft Genome Sequences of Anaerolinea thermolimosa IMO-1, Bellilinea caldifistulae GOMI-1, Leptolinea tardivitalis YMTK-2, Levilinea saccharolytica KIBI-1, Longilinea arvoryzae KOME-1, Previously Described as Members of the Class Anaerolineae (Chloroflexi).</title>
        <authorList>
            <person name="Matsuura N."/>
            <person name="Tourlousse M.D."/>
            <person name="Ohashi A."/>
            <person name="Hugenholtz P."/>
            <person name="Sekiguchi Y."/>
        </authorList>
    </citation>
    <scope>NUCLEOTIDE SEQUENCE</scope>
    <source>
        <strain evidence="1">KIBI-1</strain>
    </source>
</reference>
<organism evidence="1">
    <name type="scientific">Levilinea saccharolytica</name>
    <dbReference type="NCBI Taxonomy" id="229921"/>
    <lineage>
        <taxon>Bacteria</taxon>
        <taxon>Bacillati</taxon>
        <taxon>Chloroflexota</taxon>
        <taxon>Anaerolineae</taxon>
        <taxon>Anaerolineales</taxon>
        <taxon>Anaerolineaceae</taxon>
        <taxon>Levilinea</taxon>
    </lineage>
</organism>
<evidence type="ECO:0000313" key="3">
    <source>
        <dbReference type="Proteomes" id="UP000050501"/>
    </source>
</evidence>
<accession>A0A0M8JSE9</accession>
<keyword evidence="3" id="KW-1185">Reference proteome</keyword>
<evidence type="ECO:0000313" key="1">
    <source>
        <dbReference type="EMBL" id="GAP19695.1"/>
    </source>
</evidence>
<dbReference type="EMBL" id="DF967975">
    <property type="protein sequence ID" value="GAP19695.1"/>
    <property type="molecule type" value="Genomic_DNA"/>
</dbReference>
<name>A0A0M8JSE9_9CHLR</name>
<dbReference type="AlphaFoldDB" id="A0A0M8JSE9"/>
<evidence type="ECO:0000313" key="2">
    <source>
        <dbReference type="EMBL" id="KPL87458.1"/>
    </source>
</evidence>